<dbReference type="InterPro" id="IPR020568">
    <property type="entry name" value="Ribosomal_Su5_D2-typ_SF"/>
</dbReference>
<dbReference type="NCBIfam" id="TIGR00585">
    <property type="entry name" value="mutl"/>
    <property type="match status" value="1"/>
</dbReference>
<dbReference type="InterPro" id="IPR013507">
    <property type="entry name" value="DNA_mismatch_S5_2-like"/>
</dbReference>
<dbReference type="Gene3D" id="3.30.1540.20">
    <property type="entry name" value="MutL, C-terminal domain, dimerisation subdomain"/>
    <property type="match status" value="1"/>
</dbReference>
<dbReference type="Pfam" id="PF13589">
    <property type="entry name" value="HATPase_c_3"/>
    <property type="match status" value="1"/>
</dbReference>
<dbReference type="VEuPathDB" id="VectorBase:PPAI002816"/>
<dbReference type="InterPro" id="IPR038973">
    <property type="entry name" value="MutL/Mlh/Pms-like"/>
</dbReference>
<dbReference type="InterPro" id="IPR014721">
    <property type="entry name" value="Ribsml_uS5_D2-typ_fold_subgr"/>
</dbReference>
<feature type="region of interest" description="Disordered" evidence="3">
    <location>
        <begin position="403"/>
        <end position="425"/>
    </location>
</feature>
<dbReference type="SMART" id="SM01340">
    <property type="entry name" value="DNA_mis_repair"/>
    <property type="match status" value="1"/>
</dbReference>
<dbReference type="InterPro" id="IPR042120">
    <property type="entry name" value="MutL_C_dimsub"/>
</dbReference>
<dbReference type="GO" id="GO:0016887">
    <property type="term" value="F:ATP hydrolysis activity"/>
    <property type="evidence" value="ECO:0007669"/>
    <property type="project" value="InterPro"/>
</dbReference>
<feature type="compositionally biased region" description="Basic and acidic residues" evidence="3">
    <location>
        <begin position="403"/>
        <end position="414"/>
    </location>
</feature>
<feature type="compositionally biased region" description="Basic and acidic residues" evidence="3">
    <location>
        <begin position="495"/>
        <end position="516"/>
    </location>
</feature>
<protein>
    <recommendedName>
        <fullName evidence="4">DNA mismatch repair protein S5 domain-containing protein</fullName>
    </recommendedName>
</protein>
<dbReference type="InterPro" id="IPR014762">
    <property type="entry name" value="DNA_mismatch_repair_CS"/>
</dbReference>
<dbReference type="PANTHER" id="PTHR10073:SF52">
    <property type="entry name" value="MISMATCH REPAIR ENDONUCLEASE PMS2"/>
    <property type="match status" value="1"/>
</dbReference>
<accession>A0A1B0D5Q9</accession>
<dbReference type="GO" id="GO:0140664">
    <property type="term" value="F:ATP-dependent DNA damage sensor activity"/>
    <property type="evidence" value="ECO:0007669"/>
    <property type="project" value="InterPro"/>
</dbReference>
<keyword evidence="2" id="KW-0227">DNA damage</keyword>
<name>A0A1B0D5Q9_PHLPP</name>
<dbReference type="Proteomes" id="UP000092462">
    <property type="component" value="Unassembled WGS sequence"/>
</dbReference>
<organism evidence="5 6">
    <name type="scientific">Phlebotomus papatasi</name>
    <name type="common">Sandfly</name>
    <dbReference type="NCBI Taxonomy" id="29031"/>
    <lineage>
        <taxon>Eukaryota</taxon>
        <taxon>Metazoa</taxon>
        <taxon>Ecdysozoa</taxon>
        <taxon>Arthropoda</taxon>
        <taxon>Hexapoda</taxon>
        <taxon>Insecta</taxon>
        <taxon>Pterygota</taxon>
        <taxon>Neoptera</taxon>
        <taxon>Endopterygota</taxon>
        <taxon>Diptera</taxon>
        <taxon>Nematocera</taxon>
        <taxon>Psychodoidea</taxon>
        <taxon>Psychodidae</taxon>
        <taxon>Phlebotomus</taxon>
        <taxon>Phlebotomus</taxon>
    </lineage>
</organism>
<evidence type="ECO:0000256" key="1">
    <source>
        <dbReference type="ARBA" id="ARBA00006082"/>
    </source>
</evidence>
<comment type="similarity">
    <text evidence="1">Belongs to the DNA mismatch repair MutL/HexB family.</text>
</comment>
<feature type="domain" description="DNA mismatch repair protein S5" evidence="4">
    <location>
        <begin position="238"/>
        <end position="386"/>
    </location>
</feature>
<dbReference type="VEuPathDB" id="VectorBase:PPAPM1_009614"/>
<dbReference type="GO" id="GO:0032389">
    <property type="term" value="C:MutLalpha complex"/>
    <property type="evidence" value="ECO:0007669"/>
    <property type="project" value="TreeGrafter"/>
</dbReference>
<dbReference type="AlphaFoldDB" id="A0A1B0D5Q9"/>
<evidence type="ECO:0000256" key="2">
    <source>
        <dbReference type="ARBA" id="ARBA00022763"/>
    </source>
</evidence>
<evidence type="ECO:0000313" key="6">
    <source>
        <dbReference type="Proteomes" id="UP000092462"/>
    </source>
</evidence>
<dbReference type="Gene3D" id="3.30.565.10">
    <property type="entry name" value="Histidine kinase-like ATPase, C-terminal domain"/>
    <property type="match status" value="1"/>
</dbReference>
<dbReference type="InterPro" id="IPR002099">
    <property type="entry name" value="MutL/Mlh/PMS"/>
</dbReference>
<dbReference type="EnsemblMetazoa" id="PPAI002816-RA">
    <property type="protein sequence ID" value="PPAI002816-PA"/>
    <property type="gene ID" value="PPAI002816"/>
</dbReference>
<dbReference type="PROSITE" id="PS00058">
    <property type="entry name" value="DNA_MISMATCH_REPAIR_1"/>
    <property type="match status" value="1"/>
</dbReference>
<evidence type="ECO:0000259" key="4">
    <source>
        <dbReference type="SMART" id="SM01340"/>
    </source>
</evidence>
<dbReference type="PANTHER" id="PTHR10073">
    <property type="entry name" value="DNA MISMATCH REPAIR PROTEIN MLH, PMS, MUTL"/>
    <property type="match status" value="1"/>
</dbReference>
<evidence type="ECO:0000256" key="3">
    <source>
        <dbReference type="SAM" id="MobiDB-lite"/>
    </source>
</evidence>
<dbReference type="GO" id="GO:0005524">
    <property type="term" value="F:ATP binding"/>
    <property type="evidence" value="ECO:0007669"/>
    <property type="project" value="InterPro"/>
</dbReference>
<dbReference type="InterPro" id="IPR036890">
    <property type="entry name" value="HATPase_C_sf"/>
</dbReference>
<keyword evidence="6" id="KW-1185">Reference proteome</keyword>
<dbReference type="Pfam" id="PF01119">
    <property type="entry name" value="DNA_mis_repair"/>
    <property type="match status" value="1"/>
</dbReference>
<dbReference type="GO" id="GO:0006298">
    <property type="term" value="P:mismatch repair"/>
    <property type="evidence" value="ECO:0007669"/>
    <property type="project" value="InterPro"/>
</dbReference>
<dbReference type="CDD" id="cd03484">
    <property type="entry name" value="MutL_Trans_hPMS_2_like"/>
    <property type="match status" value="1"/>
</dbReference>
<reference evidence="5" key="1">
    <citation type="submission" date="2022-08" db="UniProtKB">
        <authorList>
            <consortium name="EnsemblMetazoa"/>
        </authorList>
    </citation>
    <scope>IDENTIFICATION</scope>
    <source>
        <strain evidence="5">Israel</strain>
    </source>
</reference>
<dbReference type="Gene3D" id="3.30.230.10">
    <property type="match status" value="1"/>
</dbReference>
<dbReference type="SUPFAM" id="SSF54211">
    <property type="entry name" value="Ribosomal protein S5 domain 2-like"/>
    <property type="match status" value="1"/>
</dbReference>
<dbReference type="FunFam" id="3.30.565.10:FF:000014">
    <property type="entry name" value="Mismatch repair endonuclease pms1, putative"/>
    <property type="match status" value="1"/>
</dbReference>
<dbReference type="SUPFAM" id="SSF55874">
    <property type="entry name" value="ATPase domain of HSP90 chaperone/DNA topoisomerase II/histidine kinase"/>
    <property type="match status" value="1"/>
</dbReference>
<proteinExistence type="inferred from homology"/>
<feature type="region of interest" description="Disordered" evidence="3">
    <location>
        <begin position="495"/>
        <end position="555"/>
    </location>
</feature>
<sequence length="679" mass="76414">MDIPKSNSECAPAAPVANTSENAKEIKAIDNISVHKICSGQVILGLGSAVKELVENALDAKATLIEVKLKDHGLESLEVSDNGIGVEKSNFQGLTGKYHTSKIRDFVDLEQVGTFGFRGEALSSLCAVSDMVIITRHQSAVCGTRLEFDYRGDIIGELPCARQVGTTVQVRNLFGSLPVRKAEFRRNVKKEFRKMCSILEGYCLAATGVRIICTNSTLKGSKTTIFHTEGGRDVLENIGNIFGTKQVGELVKIKPPLERDDQFSQETFLELDLDEVRTEDLEKLNVNQFTISGWISSCAHGSGRSSKDRQFIYINSRPCELKKILQVINDVYHKYNINQYPFVFLDIRMDNSRVDVNVTPDKRQLFVMNENILLLALKIALLKTFNECASSYKIEKPEKSIRLPEKGSKKPKPVEEEDLFPSSQEKFSQKLSQWKATGNTEEKWSGQKNKRKIDDEISARKAKMKKIQAILESPEKSEKPQKVARLSCGSTPRREICFEAKTPEVQEPRKDQKETAFEEPPSSSTPKTAAERPKTPTPKSKKSPEKSPEAQMALPEVVEDEVIDVNSIVNSYSTRAKIRQMVQKLSISIREVAEKSRQEASARRQNAEKASDLKRLRFKAKLDSLDAAEEELSREIDKTSFSQMKIIGQFNLSFIIARLDDDLFIVDQHARLKFHSFEI</sequence>
<dbReference type="GO" id="GO:0030983">
    <property type="term" value="F:mismatched DNA binding"/>
    <property type="evidence" value="ECO:0007669"/>
    <property type="project" value="InterPro"/>
</dbReference>
<evidence type="ECO:0000313" key="5">
    <source>
        <dbReference type="EnsemblMetazoa" id="PPAI002816-PA"/>
    </source>
</evidence>
<dbReference type="EMBL" id="AJVK01025533">
    <property type="status" value="NOT_ANNOTATED_CDS"/>
    <property type="molecule type" value="Genomic_DNA"/>
</dbReference>
<dbReference type="CDD" id="cd16926">
    <property type="entry name" value="HATPase_MutL-MLH-PMS-like"/>
    <property type="match status" value="1"/>
</dbReference>